<organism evidence="2 3">
    <name type="scientific">Pleuronectes platessa</name>
    <name type="common">European plaice</name>
    <dbReference type="NCBI Taxonomy" id="8262"/>
    <lineage>
        <taxon>Eukaryota</taxon>
        <taxon>Metazoa</taxon>
        <taxon>Chordata</taxon>
        <taxon>Craniata</taxon>
        <taxon>Vertebrata</taxon>
        <taxon>Euteleostomi</taxon>
        <taxon>Actinopterygii</taxon>
        <taxon>Neopterygii</taxon>
        <taxon>Teleostei</taxon>
        <taxon>Neoteleostei</taxon>
        <taxon>Acanthomorphata</taxon>
        <taxon>Carangaria</taxon>
        <taxon>Pleuronectiformes</taxon>
        <taxon>Pleuronectoidei</taxon>
        <taxon>Pleuronectidae</taxon>
        <taxon>Pleuronectes</taxon>
    </lineage>
</organism>
<keyword evidence="3" id="KW-1185">Reference proteome</keyword>
<feature type="compositionally biased region" description="Basic and acidic residues" evidence="1">
    <location>
        <begin position="10"/>
        <end position="28"/>
    </location>
</feature>
<dbReference type="Proteomes" id="UP001153269">
    <property type="component" value="Unassembled WGS sequence"/>
</dbReference>
<evidence type="ECO:0000313" key="2">
    <source>
        <dbReference type="EMBL" id="CAB1450511.1"/>
    </source>
</evidence>
<accession>A0A9N7Z547</accession>
<reference evidence="2" key="1">
    <citation type="submission" date="2020-03" db="EMBL/GenBank/DDBJ databases">
        <authorList>
            <person name="Weist P."/>
        </authorList>
    </citation>
    <scope>NUCLEOTIDE SEQUENCE</scope>
</reference>
<comment type="caution">
    <text evidence="2">The sequence shown here is derived from an EMBL/GenBank/DDBJ whole genome shotgun (WGS) entry which is preliminary data.</text>
</comment>
<proteinExistence type="predicted"/>
<name>A0A9N7Z547_PLEPL</name>
<evidence type="ECO:0000256" key="1">
    <source>
        <dbReference type="SAM" id="MobiDB-lite"/>
    </source>
</evidence>
<feature type="region of interest" description="Disordered" evidence="1">
    <location>
        <begin position="1"/>
        <end position="33"/>
    </location>
</feature>
<dbReference type="AlphaFoldDB" id="A0A9N7Z547"/>
<sequence>MCLRPKRTKQTTEQEADRRRPSGGEPNRHEHKQAQGWFAQLRSSCAGLKEHYVVSAHESCSVITVGMWSDGFSGIRPKPGAVTPAPPPIHHTTRLLLHMSPRERVRQEKRERKRLIQIFIFRSSPKRSDVKELWRVRGIMKGNIITARGGKEANESSSRASTLPVLRPTCEPEGVTAPDLHLRNSFSGV</sequence>
<protein>
    <submittedName>
        <fullName evidence="2">Uncharacterized protein</fullName>
    </submittedName>
</protein>
<feature type="region of interest" description="Disordered" evidence="1">
    <location>
        <begin position="149"/>
        <end position="178"/>
    </location>
</feature>
<dbReference type="EMBL" id="CADEAL010004057">
    <property type="protein sequence ID" value="CAB1450511.1"/>
    <property type="molecule type" value="Genomic_DNA"/>
</dbReference>
<gene>
    <name evidence="2" type="ORF">PLEPLA_LOCUS38203</name>
</gene>
<evidence type="ECO:0000313" key="3">
    <source>
        <dbReference type="Proteomes" id="UP001153269"/>
    </source>
</evidence>